<accession>A0A0C4WWT7</accession>
<dbReference type="STRING" id="1328314.Achr_40320"/>
<feature type="transmembrane region" description="Helical" evidence="7">
    <location>
        <begin position="177"/>
        <end position="194"/>
    </location>
</feature>
<dbReference type="Pfam" id="PF04403">
    <property type="entry name" value="PqiA"/>
    <property type="match status" value="1"/>
</dbReference>
<dbReference type="GeneID" id="61933163"/>
<dbReference type="HOGENOM" id="CLU_041903_2_0_6"/>
<evidence type="ECO:0000256" key="7">
    <source>
        <dbReference type="SAM" id="Phobius"/>
    </source>
</evidence>
<evidence type="ECO:0000256" key="6">
    <source>
        <dbReference type="ARBA" id="ARBA00023136"/>
    </source>
</evidence>
<evidence type="ECO:0000256" key="3">
    <source>
        <dbReference type="ARBA" id="ARBA00022519"/>
    </source>
</evidence>
<keyword evidence="6 7" id="KW-0472">Membrane</keyword>
<keyword evidence="3" id="KW-0997">Cell inner membrane</keyword>
<dbReference type="AlphaFoldDB" id="A0A0C4WWT7"/>
<protein>
    <submittedName>
        <fullName evidence="8">Integral membrane protein, PqiA family</fullName>
    </submittedName>
</protein>
<dbReference type="GO" id="GO:0005886">
    <property type="term" value="C:plasma membrane"/>
    <property type="evidence" value="ECO:0007669"/>
    <property type="project" value="UniProtKB-SubCell"/>
</dbReference>
<dbReference type="RefSeq" id="WP_039807172.1">
    <property type="nucleotide sequence ID" value="NZ_CP010415.1"/>
</dbReference>
<evidence type="ECO:0000313" key="8">
    <source>
        <dbReference type="EMBL" id="AJE23417.1"/>
    </source>
</evidence>
<dbReference type="PANTHER" id="PTHR30462:SF3">
    <property type="entry name" value="INTERMEMBRANE TRANSPORT PROTEIN PQIA"/>
    <property type="match status" value="1"/>
</dbReference>
<proteinExistence type="predicted"/>
<feature type="transmembrane region" description="Helical" evidence="7">
    <location>
        <begin position="90"/>
        <end position="123"/>
    </location>
</feature>
<organism evidence="8 9">
    <name type="scientific">Azotobacter chroococcum NCIMB 8003</name>
    <dbReference type="NCBI Taxonomy" id="1328314"/>
    <lineage>
        <taxon>Bacteria</taxon>
        <taxon>Pseudomonadati</taxon>
        <taxon>Pseudomonadota</taxon>
        <taxon>Gammaproteobacteria</taxon>
        <taxon>Pseudomonadales</taxon>
        <taxon>Pseudomonadaceae</taxon>
        <taxon>Azotobacter</taxon>
    </lineage>
</organism>
<feature type="transmembrane region" description="Helical" evidence="7">
    <location>
        <begin position="144"/>
        <end position="165"/>
    </location>
</feature>
<dbReference type="EMBL" id="CP010415">
    <property type="protein sequence ID" value="AJE23417.1"/>
    <property type="molecule type" value="Genomic_DNA"/>
</dbReference>
<dbReference type="Proteomes" id="UP000068210">
    <property type="component" value="Chromosome"/>
</dbReference>
<keyword evidence="9" id="KW-1185">Reference proteome</keyword>
<comment type="subcellular location">
    <subcellularLocation>
        <location evidence="1">Cell inner membrane</location>
    </subcellularLocation>
</comment>
<evidence type="ECO:0000256" key="5">
    <source>
        <dbReference type="ARBA" id="ARBA00022989"/>
    </source>
</evidence>
<keyword evidence="4 7" id="KW-0812">Transmembrane</keyword>
<dbReference type="PANTHER" id="PTHR30462">
    <property type="entry name" value="INTERMEMBRANE TRANSPORT PROTEIN PQIB-RELATED"/>
    <property type="match status" value="1"/>
</dbReference>
<evidence type="ECO:0000313" key="9">
    <source>
        <dbReference type="Proteomes" id="UP000068210"/>
    </source>
</evidence>
<name>A0A0C4WWT7_9GAMM</name>
<reference evidence="8 9" key="1">
    <citation type="journal article" date="2015" name="PLoS ONE">
        <title>Azotobacter Genomes: The Genome of Azotobacter chroococcum NCIMB 8003 (ATCC 4412).</title>
        <authorList>
            <person name="Robson R.L."/>
            <person name="Jones R."/>
            <person name="Robson R.M."/>
            <person name="Schwartz A."/>
            <person name="Richardson T.H."/>
        </authorList>
    </citation>
    <scope>NUCLEOTIDE SEQUENCE [LARGE SCALE GENOMIC DNA]</scope>
    <source>
        <strain evidence="8 9">NCIMB 8003</strain>
    </source>
</reference>
<sequence>MKSPASAARWHLATCHGCGLLSRAGHEHAARCPRCGSPLHTRKPDSIARTWAFIVAAAILYIPANLLPIMETSSLFGAQDDTIMSGVVYLWISGSWHLALVVFIASILVPMAKLFALIVLVLSVQLRARWQPVQRTRLYRLVELVGRWSMLDVYVVTLLVALVQLEALATIRPGTGALAFGAVVVLTMFAAMSFDPRLIWDSMEKDDA</sequence>
<evidence type="ECO:0000256" key="4">
    <source>
        <dbReference type="ARBA" id="ARBA00022692"/>
    </source>
</evidence>
<feature type="transmembrane region" description="Helical" evidence="7">
    <location>
        <begin position="51"/>
        <end position="70"/>
    </location>
</feature>
<dbReference type="KEGG" id="acx:Achr_40320"/>
<dbReference type="InterPro" id="IPR007498">
    <property type="entry name" value="PqiA-like"/>
</dbReference>
<evidence type="ECO:0000256" key="1">
    <source>
        <dbReference type="ARBA" id="ARBA00004533"/>
    </source>
</evidence>
<dbReference type="InterPro" id="IPR051800">
    <property type="entry name" value="PqiA-PqiB_transport"/>
</dbReference>
<keyword evidence="2" id="KW-1003">Cell membrane</keyword>
<evidence type="ECO:0000256" key="2">
    <source>
        <dbReference type="ARBA" id="ARBA00022475"/>
    </source>
</evidence>
<keyword evidence="5 7" id="KW-1133">Transmembrane helix</keyword>
<gene>
    <name evidence="8" type="ORF">Achr_40320</name>
</gene>